<evidence type="ECO:0000313" key="2">
    <source>
        <dbReference type="WBParaSite" id="PTRK_0001549700.1"/>
    </source>
</evidence>
<reference evidence="2" key="1">
    <citation type="submission" date="2017-02" db="UniProtKB">
        <authorList>
            <consortium name="WormBaseParasite"/>
        </authorList>
    </citation>
    <scope>IDENTIFICATION</scope>
</reference>
<dbReference type="AlphaFoldDB" id="A0A0N5A1J8"/>
<evidence type="ECO:0000313" key="1">
    <source>
        <dbReference type="Proteomes" id="UP000038045"/>
    </source>
</evidence>
<proteinExistence type="predicted"/>
<dbReference type="Proteomes" id="UP000038045">
    <property type="component" value="Unplaced"/>
</dbReference>
<protein>
    <submittedName>
        <fullName evidence="2">HECT domain-containing protein</fullName>
    </submittedName>
</protein>
<name>A0A0N5A1J8_PARTI</name>
<dbReference type="WBParaSite" id="PTRK_0001549700.1">
    <property type="protein sequence ID" value="PTRK_0001549700.1"/>
    <property type="gene ID" value="PTRK_0001549700"/>
</dbReference>
<keyword evidence="1" id="KW-1185">Reference proteome</keyword>
<organism evidence="1 2">
    <name type="scientific">Parastrongyloides trichosuri</name>
    <name type="common">Possum-specific nematode worm</name>
    <dbReference type="NCBI Taxonomy" id="131310"/>
    <lineage>
        <taxon>Eukaryota</taxon>
        <taxon>Metazoa</taxon>
        <taxon>Ecdysozoa</taxon>
        <taxon>Nematoda</taxon>
        <taxon>Chromadorea</taxon>
        <taxon>Rhabditida</taxon>
        <taxon>Tylenchina</taxon>
        <taxon>Panagrolaimomorpha</taxon>
        <taxon>Strongyloidoidea</taxon>
        <taxon>Strongyloididae</taxon>
        <taxon>Parastrongyloides</taxon>
    </lineage>
</organism>
<sequence>MRFSITEDDLSIVNLPIPSLSLNGDTTICSDIGVEDKTDDKVNRENHKCLLFSSAQIKKETDAYFEKMFSKSKRMEAMKKDKIKEIVRKHDDNHKARIDEYLRRTKRNNIPLKTFNYDFGITDAIKMLLPDNWLNDGFDLDKSFDPKKYDLKWNESLSKYVPEGDEAISADLPTESAISEDDVIGKTKCFKDENVFKPCAEAIMLFEEFKKNELKEKQKTRRTSKGEVLECIYECERQYKVIKNLRTFYEKCLKEIEEVKKNSITESYREIKKWLNEFFNSDRFLSSNTDDDGAKHVRELKLFLNASDKLNHNVINDVKKIYTYNGGMELVMFEFFNKVIQTFSNGTGVQQWIQKLLLYILKDSPKYMNLFYAYIINNGFNYKLINPNLDKLGTSTFGDALKIGNDKKIMKFFFIINLNLKIPEYGFLFQGGLELFQTLYNISIDFAQIPVFPVIFLDTLLDKQFMDGFKKKYNGNVWLRNVKNDMIDIIRDIEQYQVSLDDSLGSILELLFYEIKNNIKFK</sequence>
<accession>A0A0N5A1J8</accession>